<dbReference type="EMBL" id="MNPL01031136">
    <property type="protein sequence ID" value="OQR66782.1"/>
    <property type="molecule type" value="Genomic_DNA"/>
</dbReference>
<organism evidence="1 2">
    <name type="scientific">Tropilaelaps mercedesae</name>
    <dbReference type="NCBI Taxonomy" id="418985"/>
    <lineage>
        <taxon>Eukaryota</taxon>
        <taxon>Metazoa</taxon>
        <taxon>Ecdysozoa</taxon>
        <taxon>Arthropoda</taxon>
        <taxon>Chelicerata</taxon>
        <taxon>Arachnida</taxon>
        <taxon>Acari</taxon>
        <taxon>Parasitiformes</taxon>
        <taxon>Mesostigmata</taxon>
        <taxon>Gamasina</taxon>
        <taxon>Dermanyssoidea</taxon>
        <taxon>Laelapidae</taxon>
        <taxon>Tropilaelaps</taxon>
    </lineage>
</organism>
<protein>
    <submittedName>
        <fullName evidence="1">Uncharacterized protein</fullName>
    </submittedName>
</protein>
<gene>
    <name evidence="1" type="ORF">BIW11_04915</name>
</gene>
<accession>A0A1V9X099</accession>
<proteinExistence type="predicted"/>
<dbReference type="Proteomes" id="UP000192247">
    <property type="component" value="Unassembled WGS sequence"/>
</dbReference>
<comment type="caution">
    <text evidence="1">The sequence shown here is derived from an EMBL/GenBank/DDBJ whole genome shotgun (WGS) entry which is preliminary data.</text>
</comment>
<evidence type="ECO:0000313" key="1">
    <source>
        <dbReference type="EMBL" id="OQR66782.1"/>
    </source>
</evidence>
<evidence type="ECO:0000313" key="2">
    <source>
        <dbReference type="Proteomes" id="UP000192247"/>
    </source>
</evidence>
<reference evidence="1 2" key="1">
    <citation type="journal article" date="2017" name="Gigascience">
        <title>Draft genome of the honey bee ectoparasitic mite, Tropilaelaps mercedesae, is shaped by the parasitic life history.</title>
        <authorList>
            <person name="Dong X."/>
            <person name="Armstrong S.D."/>
            <person name="Xia D."/>
            <person name="Makepeace B.L."/>
            <person name="Darby A.C."/>
            <person name="Kadowaki T."/>
        </authorList>
    </citation>
    <scope>NUCLEOTIDE SEQUENCE [LARGE SCALE GENOMIC DNA]</scope>
    <source>
        <strain evidence="1">Wuxi-XJTLU</strain>
    </source>
</reference>
<sequence length="51" mass="5601">MALVAVISRNELNRVTLSFIENGKKVPELIVGRKYKIRATVSGPGSTFNQP</sequence>
<dbReference type="InParanoid" id="A0A1V9X099"/>
<dbReference type="AlphaFoldDB" id="A0A1V9X099"/>
<name>A0A1V9X099_9ACAR</name>
<keyword evidence="2" id="KW-1185">Reference proteome</keyword>